<evidence type="ECO:0000313" key="2">
    <source>
        <dbReference type="EMBL" id="CED72380.1"/>
    </source>
</evidence>
<dbReference type="Pfam" id="PF13401">
    <property type="entry name" value="AAA_22"/>
    <property type="match status" value="1"/>
</dbReference>
<dbReference type="InterPro" id="IPR027417">
    <property type="entry name" value="P-loop_NTPase"/>
</dbReference>
<organism evidence="2 3">
    <name type="scientific">Aliivibrio wodanis</name>
    <dbReference type="NCBI Taxonomy" id="80852"/>
    <lineage>
        <taxon>Bacteria</taxon>
        <taxon>Pseudomonadati</taxon>
        <taxon>Pseudomonadota</taxon>
        <taxon>Gammaproteobacteria</taxon>
        <taxon>Vibrionales</taxon>
        <taxon>Vibrionaceae</taxon>
        <taxon>Aliivibrio</taxon>
    </lineage>
</organism>
<dbReference type="OrthoDB" id="9780149at2"/>
<dbReference type="Proteomes" id="UP000032427">
    <property type="component" value="Chromosome 1"/>
</dbReference>
<dbReference type="AlphaFoldDB" id="A0A090IVH1"/>
<dbReference type="PANTHER" id="PTHR35894:SF7">
    <property type="entry name" value="GENERAL SECRETION PATHWAY PROTEIN A-RELATED"/>
    <property type="match status" value="1"/>
</dbReference>
<dbReference type="GeneID" id="28541910"/>
<dbReference type="EMBL" id="LN554846">
    <property type="protein sequence ID" value="CED72380.1"/>
    <property type="molecule type" value="Genomic_DNA"/>
</dbReference>
<dbReference type="STRING" id="80852.AWOD_I_2324"/>
<evidence type="ECO:0000259" key="1">
    <source>
        <dbReference type="Pfam" id="PF13401"/>
    </source>
</evidence>
<gene>
    <name evidence="2" type="primary">mshM</name>
    <name evidence="2" type="ORF">AWOD_I_2324</name>
</gene>
<name>A0A090IVH1_9GAMM</name>
<dbReference type="PATRIC" id="fig|80852.17.peg.2405"/>
<dbReference type="KEGG" id="awd:AWOD_I_2324"/>
<keyword evidence="3" id="KW-1185">Reference proteome</keyword>
<evidence type="ECO:0000313" key="3">
    <source>
        <dbReference type="Proteomes" id="UP000032427"/>
    </source>
</evidence>
<dbReference type="InterPro" id="IPR052026">
    <property type="entry name" value="ExeA_AAA_ATPase_DNA-bind"/>
</dbReference>
<dbReference type="Gene3D" id="3.40.50.300">
    <property type="entry name" value="P-loop containing nucleotide triphosphate hydrolases"/>
    <property type="match status" value="1"/>
</dbReference>
<feature type="domain" description="ORC1/DEAH AAA+ ATPase" evidence="1">
    <location>
        <begin position="42"/>
        <end position="169"/>
    </location>
</feature>
<protein>
    <submittedName>
        <fullName evidence="2">Type IV pilus, MSHA biogenesis protein MshM</fullName>
    </submittedName>
</protein>
<dbReference type="SUPFAM" id="SSF52540">
    <property type="entry name" value="P-loop containing nucleoside triphosphate hydrolases"/>
    <property type="match status" value="1"/>
</dbReference>
<dbReference type="HOGENOM" id="CLU_024125_3_0_6"/>
<dbReference type="GO" id="GO:0016887">
    <property type="term" value="F:ATP hydrolysis activity"/>
    <property type="evidence" value="ECO:0007669"/>
    <property type="project" value="InterPro"/>
</dbReference>
<reference evidence="3" key="1">
    <citation type="submission" date="2014-09" db="EMBL/GenBank/DDBJ databases">
        <authorList>
            <person name="Hjerde E."/>
        </authorList>
    </citation>
    <scope>NUCLEOTIDE SEQUENCE [LARGE SCALE GENOMIC DNA]</scope>
    <source>
        <strain evidence="3">06/09/139</strain>
    </source>
</reference>
<dbReference type="InterPro" id="IPR049945">
    <property type="entry name" value="AAA_22"/>
</dbReference>
<proteinExistence type="predicted"/>
<sequence>MYEQHFGLKQLPFTLTPNTSLFHGLPPHYEAIQMVLSSISMGEGIIKVTGEIGTGKTLVCRMLMSQLPSNVELLYLPNPVMNGHELRQALAKELWLDQIGDDVALTDRIHEKLIDLQAEEKTAVVFIDEAQALSDEALETLRLFGNLETDHKKLLQIVLFGQPELDERLTQYHLRQFRQRITFSAALRPLNVSETVAYIRHRMLESGCQSDLFTLSQMKAIWKASGGVPRLINQICHKSLLISFSEQLDKVSPKSIFDAILDTADTAKPRHYFPKFWGWRSS</sequence>
<dbReference type="PANTHER" id="PTHR35894">
    <property type="entry name" value="GENERAL SECRETION PATHWAY PROTEIN A-RELATED"/>
    <property type="match status" value="1"/>
</dbReference>
<accession>A0A090IVH1</accession>
<dbReference type="CDD" id="cd00009">
    <property type="entry name" value="AAA"/>
    <property type="match status" value="1"/>
</dbReference>